<protein>
    <recommendedName>
        <fullName evidence="2">Putative plant transposon protein domain-containing protein</fullName>
    </recommendedName>
</protein>
<dbReference type="HOGENOM" id="CLU_019545_1_0_1"/>
<gene>
    <name evidence="3" type="ORF">MTR_0611s0030</name>
</gene>
<reference evidence="3 5" key="1">
    <citation type="journal article" date="2011" name="Nature">
        <title>The Medicago genome provides insight into the evolution of rhizobial symbioses.</title>
        <authorList>
            <person name="Young N.D."/>
            <person name="Debelle F."/>
            <person name="Oldroyd G.E."/>
            <person name="Geurts R."/>
            <person name="Cannon S.B."/>
            <person name="Udvardi M.K."/>
            <person name="Benedito V.A."/>
            <person name="Mayer K.F."/>
            <person name="Gouzy J."/>
            <person name="Schoof H."/>
            <person name="Van de Peer Y."/>
            <person name="Proost S."/>
            <person name="Cook D.R."/>
            <person name="Meyers B.C."/>
            <person name="Spannagl M."/>
            <person name="Cheung F."/>
            <person name="De Mita S."/>
            <person name="Krishnakumar V."/>
            <person name="Gundlach H."/>
            <person name="Zhou S."/>
            <person name="Mudge J."/>
            <person name="Bharti A.K."/>
            <person name="Murray J.D."/>
            <person name="Naoumkina M.A."/>
            <person name="Rosen B."/>
            <person name="Silverstein K.A."/>
            <person name="Tang H."/>
            <person name="Rombauts S."/>
            <person name="Zhao P.X."/>
            <person name="Zhou P."/>
            <person name="Barbe V."/>
            <person name="Bardou P."/>
            <person name="Bechner M."/>
            <person name="Bellec A."/>
            <person name="Berger A."/>
            <person name="Berges H."/>
            <person name="Bidwell S."/>
            <person name="Bisseling T."/>
            <person name="Choisne N."/>
            <person name="Couloux A."/>
            <person name="Denny R."/>
            <person name="Deshpande S."/>
            <person name="Dai X."/>
            <person name="Doyle J.J."/>
            <person name="Dudez A.M."/>
            <person name="Farmer A.D."/>
            <person name="Fouteau S."/>
            <person name="Franken C."/>
            <person name="Gibelin C."/>
            <person name="Gish J."/>
            <person name="Goldstein S."/>
            <person name="Gonzalez A.J."/>
            <person name="Green P.J."/>
            <person name="Hallab A."/>
            <person name="Hartog M."/>
            <person name="Hua A."/>
            <person name="Humphray S.J."/>
            <person name="Jeong D.H."/>
            <person name="Jing Y."/>
            <person name="Jocker A."/>
            <person name="Kenton S.M."/>
            <person name="Kim D.J."/>
            <person name="Klee K."/>
            <person name="Lai H."/>
            <person name="Lang C."/>
            <person name="Lin S."/>
            <person name="Macmil S.L."/>
            <person name="Magdelenat G."/>
            <person name="Matthews L."/>
            <person name="McCorrison J."/>
            <person name="Monaghan E.L."/>
            <person name="Mun J.H."/>
            <person name="Najar F.Z."/>
            <person name="Nicholson C."/>
            <person name="Noirot C."/>
            <person name="O'Bleness M."/>
            <person name="Paule C.R."/>
            <person name="Poulain J."/>
            <person name="Prion F."/>
            <person name="Qin B."/>
            <person name="Qu C."/>
            <person name="Retzel E.F."/>
            <person name="Riddle C."/>
            <person name="Sallet E."/>
            <person name="Samain S."/>
            <person name="Samson N."/>
            <person name="Sanders I."/>
            <person name="Saurat O."/>
            <person name="Scarpelli C."/>
            <person name="Schiex T."/>
            <person name="Segurens B."/>
            <person name="Severin A.J."/>
            <person name="Sherrier D.J."/>
            <person name="Shi R."/>
            <person name="Sims S."/>
            <person name="Singer S.R."/>
            <person name="Sinharoy S."/>
            <person name="Sterck L."/>
            <person name="Viollet A."/>
            <person name="Wang B.B."/>
            <person name="Wang K."/>
            <person name="Wang M."/>
            <person name="Wang X."/>
            <person name="Warfsmann J."/>
            <person name="Weissenbach J."/>
            <person name="White D.D."/>
            <person name="White J.D."/>
            <person name="Wiley G.B."/>
            <person name="Wincker P."/>
            <person name="Xing Y."/>
            <person name="Yang L."/>
            <person name="Yao Z."/>
            <person name="Ying F."/>
            <person name="Zhai J."/>
            <person name="Zhou L."/>
            <person name="Zuber A."/>
            <person name="Denarie J."/>
            <person name="Dixon R.A."/>
            <person name="May G.D."/>
            <person name="Schwartz D.C."/>
            <person name="Rogers J."/>
            <person name="Quetier F."/>
            <person name="Town C.D."/>
            <person name="Roe B.A."/>
        </authorList>
    </citation>
    <scope>NUCLEOTIDE SEQUENCE [LARGE SCALE GENOMIC DNA]</scope>
    <source>
        <strain evidence="3">A17</strain>
        <strain evidence="4 5">cv. Jemalong A17</strain>
    </source>
</reference>
<dbReference type="EMBL" id="KL403335">
    <property type="protein sequence ID" value="KEH15728.1"/>
    <property type="molecule type" value="Genomic_DNA"/>
</dbReference>
<feature type="region of interest" description="Disordered" evidence="1">
    <location>
        <begin position="594"/>
        <end position="618"/>
    </location>
</feature>
<dbReference type="InterPro" id="IPR046796">
    <property type="entry name" value="Transposase_32_dom"/>
</dbReference>
<dbReference type="EnsemblPlants" id="KEH15728">
    <property type="protein sequence ID" value="KEH15728"/>
    <property type="gene ID" value="MTR_0611s0030"/>
</dbReference>
<feature type="domain" description="Putative plant transposon protein" evidence="2">
    <location>
        <begin position="208"/>
        <end position="388"/>
    </location>
</feature>
<dbReference type="Pfam" id="PF20167">
    <property type="entry name" value="Transposase_32"/>
    <property type="match status" value="1"/>
</dbReference>
<feature type="non-terminal residue" evidence="3">
    <location>
        <position position="618"/>
    </location>
</feature>
<feature type="compositionally biased region" description="Acidic residues" evidence="1">
    <location>
        <begin position="58"/>
        <end position="84"/>
    </location>
</feature>
<feature type="region of interest" description="Disordered" evidence="1">
    <location>
        <begin position="500"/>
        <end position="520"/>
    </location>
</feature>
<evidence type="ECO:0000259" key="2">
    <source>
        <dbReference type="Pfam" id="PF20167"/>
    </source>
</evidence>
<name>A0A072TFE1_MEDTR</name>
<dbReference type="AlphaFoldDB" id="A0A072TFE1"/>
<sequence length="618" mass="70793">MSSDANQIDLCQSEHSSECSKVQNVPEFRMFIRPRPTRCSTRLKKPLKKPKVSHVNLDSDEEKEDSSDDEDSEDETEEEEEDSEQTLSNVMKLVKASSKKDKELTKKILQRRKEIATEAMPLSEEKTSEEEDESEEEGSEETTQEEEEEEKASSKTYGKGKDIAKVSAVIRAQRAEKIALRPMSRTKYFEFESLETKGWNLKKFTDPQGWTNFVSLQEHTYEDLVREFYTNLSVKQKKNENENYLISSVKGVQITITQDFLSEALNIPNEGNKLFSFLWYNDARVDRNQLIIKYTKENNTFNSTNLEDVPKILHNMVRHTLVPKCGSFDVVSDMDLCIIYHLITKTKLNLWFLIIQHMIDSCLAVKQSVAGLPYGMHLTSIFQKANIPFEGEKRKLDFMKFTSKTLGQLRITTSNMPTFTTSGISGSAKRLSNQNVQKTRKKRKVEEIRVVSPKNTISKLAKEIVQEGSFQYKALLREDDAQKVDDASSQEEAEIAKEATKVHEVKPQAAKENSFDQDKRVEENTEFDAQNVDDDTQEMAEFLVSNMSIEEAVQEEQMDFSTRFDLNVEDINTDFNEVFLEDKETAQIVQETSATQNVEANGAQDVEMSAAQNVEDVQ</sequence>
<dbReference type="Proteomes" id="UP000002051">
    <property type="component" value="Unassembled WGS sequence"/>
</dbReference>
<evidence type="ECO:0000313" key="4">
    <source>
        <dbReference type="EnsemblPlants" id="KEH15728"/>
    </source>
</evidence>
<feature type="compositionally biased region" description="Basic residues" evidence="1">
    <location>
        <begin position="41"/>
        <end position="52"/>
    </location>
</feature>
<proteinExistence type="predicted"/>
<feature type="region of interest" description="Disordered" evidence="1">
    <location>
        <begin position="41"/>
        <end position="158"/>
    </location>
</feature>
<evidence type="ECO:0000313" key="3">
    <source>
        <dbReference type="EMBL" id="KEH15728.1"/>
    </source>
</evidence>
<reference evidence="4" key="3">
    <citation type="submission" date="2015-06" db="UniProtKB">
        <authorList>
            <consortium name="EnsemblPlants"/>
        </authorList>
    </citation>
    <scope>IDENTIFICATION</scope>
    <source>
        <strain evidence="4">cv. Jemalong A17</strain>
    </source>
</reference>
<reference evidence="3 5" key="2">
    <citation type="journal article" date="2014" name="BMC Genomics">
        <title>An improved genome release (version Mt4.0) for the model legume Medicago truncatula.</title>
        <authorList>
            <person name="Tang H."/>
            <person name="Krishnakumar V."/>
            <person name="Bidwell S."/>
            <person name="Rosen B."/>
            <person name="Chan A."/>
            <person name="Zhou S."/>
            <person name="Gentzbittel L."/>
            <person name="Childs K.L."/>
            <person name="Yandell M."/>
            <person name="Gundlach H."/>
            <person name="Mayer K.F."/>
            <person name="Schwartz D.C."/>
            <person name="Town C.D."/>
        </authorList>
    </citation>
    <scope>GENOME REANNOTATION</scope>
    <source>
        <strain evidence="3">A17</strain>
        <strain evidence="4 5">cv. Jemalong A17</strain>
    </source>
</reference>
<accession>A0A072TFE1</accession>
<feature type="compositionally biased region" description="Basic and acidic residues" evidence="1">
    <location>
        <begin position="98"/>
        <end position="116"/>
    </location>
</feature>
<organism evidence="3 5">
    <name type="scientific">Medicago truncatula</name>
    <name type="common">Barrel medic</name>
    <name type="synonym">Medicago tribuloides</name>
    <dbReference type="NCBI Taxonomy" id="3880"/>
    <lineage>
        <taxon>Eukaryota</taxon>
        <taxon>Viridiplantae</taxon>
        <taxon>Streptophyta</taxon>
        <taxon>Embryophyta</taxon>
        <taxon>Tracheophyta</taxon>
        <taxon>Spermatophyta</taxon>
        <taxon>Magnoliopsida</taxon>
        <taxon>eudicotyledons</taxon>
        <taxon>Gunneridae</taxon>
        <taxon>Pentapetalae</taxon>
        <taxon>rosids</taxon>
        <taxon>fabids</taxon>
        <taxon>Fabales</taxon>
        <taxon>Fabaceae</taxon>
        <taxon>Papilionoideae</taxon>
        <taxon>50 kb inversion clade</taxon>
        <taxon>NPAAA clade</taxon>
        <taxon>Hologalegina</taxon>
        <taxon>IRL clade</taxon>
        <taxon>Trifolieae</taxon>
        <taxon>Medicago</taxon>
    </lineage>
</organism>
<feature type="compositionally biased region" description="Acidic residues" evidence="1">
    <location>
        <begin position="127"/>
        <end position="150"/>
    </location>
</feature>
<evidence type="ECO:0000313" key="5">
    <source>
        <dbReference type="Proteomes" id="UP000002051"/>
    </source>
</evidence>
<keyword evidence="5" id="KW-1185">Reference proteome</keyword>
<evidence type="ECO:0000256" key="1">
    <source>
        <dbReference type="SAM" id="MobiDB-lite"/>
    </source>
</evidence>